<evidence type="ECO:0000256" key="1">
    <source>
        <dbReference type="SAM" id="MobiDB-lite"/>
    </source>
</evidence>
<feature type="region of interest" description="Disordered" evidence="1">
    <location>
        <begin position="27"/>
        <end position="59"/>
    </location>
</feature>
<evidence type="ECO:0000313" key="3">
    <source>
        <dbReference type="Proteomes" id="UP001596203"/>
    </source>
</evidence>
<name>A0ABW1K944_9ACTN</name>
<gene>
    <name evidence="2" type="ORF">ACFP2T_15200</name>
</gene>
<reference evidence="3" key="1">
    <citation type="journal article" date="2019" name="Int. J. Syst. Evol. Microbiol.">
        <title>The Global Catalogue of Microorganisms (GCM) 10K type strain sequencing project: providing services to taxonomists for standard genome sequencing and annotation.</title>
        <authorList>
            <consortium name="The Broad Institute Genomics Platform"/>
            <consortium name="The Broad Institute Genome Sequencing Center for Infectious Disease"/>
            <person name="Wu L."/>
            <person name="Ma J."/>
        </authorList>
    </citation>
    <scope>NUCLEOTIDE SEQUENCE [LARGE SCALE GENOMIC DNA]</scope>
    <source>
        <strain evidence="3">ZS-35-S2</strain>
    </source>
</reference>
<comment type="caution">
    <text evidence="2">The sequence shown here is derived from an EMBL/GenBank/DDBJ whole genome shotgun (WGS) entry which is preliminary data.</text>
</comment>
<keyword evidence="3" id="KW-1185">Reference proteome</keyword>
<dbReference type="RefSeq" id="WP_377421874.1">
    <property type="nucleotide sequence ID" value="NZ_JBHSPR010000010.1"/>
</dbReference>
<organism evidence="2 3">
    <name type="scientific">Plantactinospora solaniradicis</name>
    <dbReference type="NCBI Taxonomy" id="1723736"/>
    <lineage>
        <taxon>Bacteria</taxon>
        <taxon>Bacillati</taxon>
        <taxon>Actinomycetota</taxon>
        <taxon>Actinomycetes</taxon>
        <taxon>Micromonosporales</taxon>
        <taxon>Micromonosporaceae</taxon>
        <taxon>Plantactinospora</taxon>
    </lineage>
</organism>
<protein>
    <submittedName>
        <fullName evidence="2">Uncharacterized protein</fullName>
    </submittedName>
</protein>
<evidence type="ECO:0000313" key="2">
    <source>
        <dbReference type="EMBL" id="MFC6017548.1"/>
    </source>
</evidence>
<dbReference type="EMBL" id="JBHSPR010000010">
    <property type="protein sequence ID" value="MFC6017548.1"/>
    <property type="molecule type" value="Genomic_DNA"/>
</dbReference>
<sequence length="297" mass="31820">MHLSWRAGASGWRTGEFAWHADLAGRQADRAGPGDGLAGQAGEETWRTGQHVPAPQVATHPGGKPLHQLPEQFRLAGWADHFGVRPEDLVELDGGGSLDHNLRDGTVTLHRLGADPLTEYLSCASRGRPGGRLFVLARRPDVPPLADLVRLVLGLRLTVTITLTDHLNNAGDLRLVQGEGWDVTINHPGQPPAPADPPSRSTPEAAVAYCLEFLELAIAGNLPADPSEPIPLPQTPTPIVVDDPVPLLRRLARHHPGQPVAVHYDGVTCQVWLRERDDVRQLATAPTLPAAIGALGL</sequence>
<proteinExistence type="predicted"/>
<dbReference type="Proteomes" id="UP001596203">
    <property type="component" value="Unassembled WGS sequence"/>
</dbReference>
<accession>A0ABW1K944</accession>